<proteinExistence type="predicted"/>
<gene>
    <name evidence="1" type="ORF">J7405_05460</name>
</gene>
<dbReference type="RefSeq" id="WP_209257479.1">
    <property type="nucleotide sequence ID" value="NZ_JAGHXW010000019.1"/>
</dbReference>
<protein>
    <submittedName>
        <fullName evidence="1">Uncharacterized protein</fullName>
    </submittedName>
</protein>
<sequence>MCKEKVTKKKAHPVLAPSAPAALRVRKSGRNFCKGHPCPLQKRRASMRAALRVVSAGLAAAVWGPQMQTAYATATATATTTATTTATRVCISNTMLKAAKQQSSKAAKQQSSKAGMS</sequence>
<organism evidence="1 2">
    <name type="scientific">Xanthomonas manihotis</name>
    <dbReference type="NCBI Taxonomy" id="43353"/>
    <lineage>
        <taxon>Bacteria</taxon>
        <taxon>Pseudomonadati</taxon>
        <taxon>Pseudomonadota</taxon>
        <taxon>Gammaproteobacteria</taxon>
        <taxon>Lysobacterales</taxon>
        <taxon>Lysobacteraceae</taxon>
        <taxon>Xanthomonas</taxon>
    </lineage>
</organism>
<evidence type="ECO:0000313" key="1">
    <source>
        <dbReference type="EMBL" id="MBO9758999.1"/>
    </source>
</evidence>
<dbReference type="AlphaFoldDB" id="A0A8I2BT90"/>
<dbReference type="Proteomes" id="UP000668572">
    <property type="component" value="Unassembled WGS sequence"/>
</dbReference>
<accession>A0A8I2BT90</accession>
<evidence type="ECO:0000313" key="2">
    <source>
        <dbReference type="Proteomes" id="UP000668572"/>
    </source>
</evidence>
<comment type="caution">
    <text evidence="1">The sequence shown here is derived from an EMBL/GenBank/DDBJ whole genome shotgun (WGS) entry which is preliminary data.</text>
</comment>
<name>A0A8I2BT90_XANMN</name>
<dbReference type="EMBL" id="JAGHXW010000019">
    <property type="protein sequence ID" value="MBO9758999.1"/>
    <property type="molecule type" value="Genomic_DNA"/>
</dbReference>
<reference evidence="1" key="1">
    <citation type="submission" date="2021-03" db="EMBL/GenBank/DDBJ databases">
        <title>Molecular characterization of Xanthomonas species pathogenic on Araceae and the development of a triplex TaqMan assay for detection of X. phaseoli pv. dieffenbachiae.</title>
        <authorList>
            <person name="Van Der Wolf J."/>
            <person name="Krijger M."/>
            <person name="Mendes O."/>
            <person name="Brankovics B."/>
            <person name="Bonants P."/>
            <person name="Meekes E."/>
        </authorList>
    </citation>
    <scope>NUCLEOTIDE SEQUENCE</scope>
    <source>
        <strain evidence="1">NBC1264</strain>
    </source>
</reference>